<comment type="caution">
    <text evidence="3">The sequence shown here is derived from an EMBL/GenBank/DDBJ whole genome shotgun (WGS) entry which is preliminary data.</text>
</comment>
<feature type="region of interest" description="Disordered" evidence="1">
    <location>
        <begin position="62"/>
        <end position="81"/>
    </location>
</feature>
<proteinExistence type="predicted"/>
<gene>
    <name evidence="3" type="ORF">CTEN210_17627</name>
</gene>
<dbReference type="Proteomes" id="UP001054902">
    <property type="component" value="Unassembled WGS sequence"/>
</dbReference>
<dbReference type="EMBL" id="BLLK01000071">
    <property type="protein sequence ID" value="GFH61151.1"/>
    <property type="molecule type" value="Genomic_DNA"/>
</dbReference>
<feature type="compositionally biased region" description="Basic and acidic residues" evidence="1">
    <location>
        <begin position="181"/>
        <end position="201"/>
    </location>
</feature>
<name>A0AAD3DB33_9STRA</name>
<feature type="region of interest" description="Disordered" evidence="1">
    <location>
        <begin position="252"/>
        <end position="319"/>
    </location>
</feature>
<feature type="region of interest" description="Disordered" evidence="1">
    <location>
        <begin position="1"/>
        <end position="24"/>
    </location>
</feature>
<feature type="compositionally biased region" description="Basic and acidic residues" evidence="1">
    <location>
        <begin position="300"/>
        <end position="319"/>
    </location>
</feature>
<protein>
    <recommendedName>
        <fullName evidence="2">Bud22 domain-containing protein</fullName>
    </recommendedName>
</protein>
<feature type="compositionally biased region" description="Basic residues" evidence="1">
    <location>
        <begin position="1"/>
        <end position="13"/>
    </location>
</feature>
<feature type="compositionally biased region" description="Basic and acidic residues" evidence="1">
    <location>
        <begin position="280"/>
        <end position="289"/>
    </location>
</feature>
<feature type="domain" description="Bud22" evidence="2">
    <location>
        <begin position="222"/>
        <end position="369"/>
    </location>
</feature>
<feature type="compositionally biased region" description="Basic residues" evidence="1">
    <location>
        <begin position="261"/>
        <end position="275"/>
    </location>
</feature>
<dbReference type="AlphaFoldDB" id="A0AAD3DB33"/>
<feature type="region of interest" description="Disordered" evidence="1">
    <location>
        <begin position="181"/>
        <end position="216"/>
    </location>
</feature>
<organism evidence="3 4">
    <name type="scientific">Chaetoceros tenuissimus</name>
    <dbReference type="NCBI Taxonomy" id="426638"/>
    <lineage>
        <taxon>Eukaryota</taxon>
        <taxon>Sar</taxon>
        <taxon>Stramenopiles</taxon>
        <taxon>Ochrophyta</taxon>
        <taxon>Bacillariophyta</taxon>
        <taxon>Coscinodiscophyceae</taxon>
        <taxon>Chaetocerotophycidae</taxon>
        <taxon>Chaetocerotales</taxon>
        <taxon>Chaetocerotaceae</taxon>
        <taxon>Chaetoceros</taxon>
    </lineage>
</organism>
<feature type="region of interest" description="Disordered" evidence="1">
    <location>
        <begin position="110"/>
        <end position="136"/>
    </location>
</feature>
<evidence type="ECO:0000313" key="3">
    <source>
        <dbReference type="EMBL" id="GFH61151.1"/>
    </source>
</evidence>
<accession>A0AAD3DB33</accession>
<feature type="compositionally biased region" description="Basic and acidic residues" evidence="1">
    <location>
        <begin position="14"/>
        <end position="24"/>
    </location>
</feature>
<dbReference type="Pfam" id="PF09073">
    <property type="entry name" value="BUD22"/>
    <property type="match status" value="1"/>
</dbReference>
<evidence type="ECO:0000256" key="1">
    <source>
        <dbReference type="SAM" id="MobiDB-lite"/>
    </source>
</evidence>
<evidence type="ECO:0000313" key="4">
    <source>
        <dbReference type="Proteomes" id="UP001054902"/>
    </source>
</evidence>
<reference evidence="3 4" key="1">
    <citation type="journal article" date="2021" name="Sci. Rep.">
        <title>The genome of the diatom Chaetoceros tenuissimus carries an ancient integrated fragment of an extant virus.</title>
        <authorList>
            <person name="Hongo Y."/>
            <person name="Kimura K."/>
            <person name="Takaki Y."/>
            <person name="Yoshida Y."/>
            <person name="Baba S."/>
            <person name="Kobayashi G."/>
            <person name="Nagasaki K."/>
            <person name="Hano T."/>
            <person name="Tomaru Y."/>
        </authorList>
    </citation>
    <scope>NUCLEOTIDE SEQUENCE [LARGE SCALE GENOMIC DNA]</scope>
    <source>
        <strain evidence="3 4">NIES-3715</strain>
    </source>
</reference>
<evidence type="ECO:0000259" key="2">
    <source>
        <dbReference type="Pfam" id="PF09073"/>
    </source>
</evidence>
<keyword evidence="4" id="KW-1185">Reference proteome</keyword>
<sequence>MPPKRRFYKKKKKSGDPEEIHKEEAASKYSSLIFQSKKAIRKEAKVVKSFECQKIIRKIKSLKDEDAAKNSNDDSKVEAAAKDQMDQLDEKLKTLKDFDIDHLVHEVLRKAGIEEKEESPEKKEDDNDDNATKNEAVELDDFTKKLIKSMMKHKRMSSALESIREKLIDYNTWLARKEDFLKNGGKNAKESDKTVKSDDKRAGKKRGRDLDLEGHDGGAGMFIESLSGHIAVDEDDVLEGYEGFEAYDGEEDDIDDYIAQPKKRNRPGQRQRKAKAMAIEAREAGRHWDNSINRRKKKKRVDEDFGANKHESASGLDKSKEINVAEVAKMGKDWKEEGKAHPSWAAREAQKAKSGLGIVAFAGKKITFD</sequence>
<dbReference type="InterPro" id="IPR015158">
    <property type="entry name" value="Bud22_dom"/>
</dbReference>